<evidence type="ECO:0000256" key="1">
    <source>
        <dbReference type="SAM" id="Coils"/>
    </source>
</evidence>
<dbReference type="RefSeq" id="WP_166180831.1">
    <property type="nucleotide sequence ID" value="NZ_CP045120.1"/>
</dbReference>
<keyword evidence="1" id="KW-0175">Coiled coil</keyword>
<evidence type="ECO:0000313" key="3">
    <source>
        <dbReference type="EMBL" id="QIN85483.1"/>
    </source>
</evidence>
<evidence type="ECO:0000256" key="2">
    <source>
        <dbReference type="SAM" id="MobiDB-lite"/>
    </source>
</evidence>
<protein>
    <submittedName>
        <fullName evidence="3">Uncharacterized protein</fullName>
    </submittedName>
</protein>
<gene>
    <name evidence="3" type="ORF">GBA63_22550</name>
</gene>
<dbReference type="Pfam" id="PF20529">
    <property type="entry name" value="DUF6744"/>
    <property type="match status" value="1"/>
</dbReference>
<dbReference type="Proteomes" id="UP000501452">
    <property type="component" value="Plasmid unnamed1"/>
</dbReference>
<organism evidence="3 4">
    <name type="scientific">Rubrobacter tropicus</name>
    <dbReference type="NCBI Taxonomy" id="2653851"/>
    <lineage>
        <taxon>Bacteria</taxon>
        <taxon>Bacillati</taxon>
        <taxon>Actinomycetota</taxon>
        <taxon>Rubrobacteria</taxon>
        <taxon>Rubrobacterales</taxon>
        <taxon>Rubrobacteraceae</taxon>
        <taxon>Rubrobacter</taxon>
    </lineage>
</organism>
<evidence type="ECO:0000313" key="4">
    <source>
        <dbReference type="Proteomes" id="UP000501452"/>
    </source>
</evidence>
<keyword evidence="4" id="KW-1185">Reference proteome</keyword>
<feature type="coiled-coil region" evidence="1">
    <location>
        <begin position="328"/>
        <end position="366"/>
    </location>
</feature>
<dbReference type="AlphaFoldDB" id="A0A6G8QGB4"/>
<reference evidence="3 4" key="1">
    <citation type="submission" date="2019-10" db="EMBL/GenBank/DDBJ databases">
        <title>Rubrobacter sp nov SCSIO 52090 isolated from a deep-sea sediment in the South China Sea.</title>
        <authorList>
            <person name="Chen R.W."/>
        </authorList>
    </citation>
    <scope>NUCLEOTIDE SEQUENCE [LARGE SCALE GENOMIC DNA]</scope>
    <source>
        <strain evidence="3 4">SCSIO 52909</strain>
        <plasmid evidence="3 4">unnamed1</plasmid>
    </source>
</reference>
<dbReference type="EMBL" id="CP045120">
    <property type="protein sequence ID" value="QIN85483.1"/>
    <property type="molecule type" value="Genomic_DNA"/>
</dbReference>
<feature type="region of interest" description="Disordered" evidence="2">
    <location>
        <begin position="13"/>
        <end position="41"/>
    </location>
</feature>
<sequence>MLAAQAAFDLFENSSDPDKDSGITALGPNARRGLKDGDGPGSASDDVLLGELVWFSVSDAVRLVPETLTAVLEAASLDAERLVPRLPSPTSALSRAAEAAEVKRRKLTKDRAGNDVQEELYVSVLLRTASRGVKQLVTEVLDAANSRLSYRPVAKVSPGYENGKPDGTVAVERDAEGGDVPDAELFEAEVDTITDLRTHYAFEKDRHDGEAARRVLGRVLFEANAVPLRNSGGMYFVPEAHAEFARKILLFVEEVRLRAENAPTRVARPSMAMKVPLVDREEYREVLAESVEFFVKKEAESLIKEMASLVKGGKTVSGKRGRGFVERVRKLKENVSEYEELLQMQATEARAKLDIATREARALLQRIEP</sequence>
<dbReference type="InterPro" id="IPR046632">
    <property type="entry name" value="DUF6744"/>
</dbReference>
<dbReference type="KEGG" id="rub:GBA63_22550"/>
<keyword evidence="3" id="KW-0614">Plasmid</keyword>
<accession>A0A6G8QGB4</accession>
<proteinExistence type="predicted"/>
<geneLocation type="plasmid" evidence="3 4">
    <name>unnamed1</name>
</geneLocation>
<name>A0A6G8QGB4_9ACTN</name>